<sequence length="99" mass="11574">MMEENDKLHIRLHVYDTDIPVKVLREDEYFYREAAKLISSTVNTYAGVYKGRKSDKEILYMAMIDIALKFEKDKMRNDVGPYNDILAKITAEIEKALEP</sequence>
<keyword evidence="1" id="KW-0132">Cell division</keyword>
<dbReference type="EMBL" id="JABKKJ010000016">
    <property type="protein sequence ID" value="NPE25719.1"/>
    <property type="molecule type" value="Genomic_DNA"/>
</dbReference>
<reference evidence="1 2" key="1">
    <citation type="submission" date="2020-05" db="EMBL/GenBank/DDBJ databases">
        <title>Distinct polysaccharide utilization as determinants for interspecies competition between intestinal Prevotella spp.</title>
        <authorList>
            <person name="Galvez E.J.C."/>
            <person name="Iljazovic A."/>
            <person name="Strowig T."/>
        </authorList>
    </citation>
    <scope>NUCLEOTIDE SEQUENCE [LARGE SCALE GENOMIC DNA]</scope>
    <source>
        <strain evidence="1 2">PCHR</strain>
    </source>
</reference>
<protein>
    <submittedName>
        <fullName evidence="1">Cell division protein ZapA</fullName>
    </submittedName>
</protein>
<comment type="caution">
    <text evidence="1">The sequence shown here is derived from an EMBL/GenBank/DDBJ whole genome shotgun (WGS) entry which is preliminary data.</text>
</comment>
<dbReference type="Proteomes" id="UP000820977">
    <property type="component" value="Unassembled WGS sequence"/>
</dbReference>
<dbReference type="RefSeq" id="WP_172345185.1">
    <property type="nucleotide sequence ID" value="NZ_CATJFF010000028.1"/>
</dbReference>
<dbReference type="InterPro" id="IPR007838">
    <property type="entry name" value="Cell_div_ZapA-like"/>
</dbReference>
<dbReference type="GO" id="GO:0051301">
    <property type="term" value="P:cell division"/>
    <property type="evidence" value="ECO:0007669"/>
    <property type="project" value="UniProtKB-KW"/>
</dbReference>
<gene>
    <name evidence="1" type="ORF">HPS54_09375</name>
</gene>
<organism evidence="1 2">
    <name type="scientific">Xylanibacter caecicola</name>
    <dbReference type="NCBI Taxonomy" id="2736294"/>
    <lineage>
        <taxon>Bacteria</taxon>
        <taxon>Pseudomonadati</taxon>
        <taxon>Bacteroidota</taxon>
        <taxon>Bacteroidia</taxon>
        <taxon>Bacteroidales</taxon>
        <taxon>Prevotellaceae</taxon>
        <taxon>Xylanibacter</taxon>
    </lineage>
</organism>
<name>A0ABX2B2G6_9BACT</name>
<evidence type="ECO:0000313" key="1">
    <source>
        <dbReference type="EMBL" id="NPE25719.1"/>
    </source>
</evidence>
<accession>A0ABX2B2G6</accession>
<proteinExistence type="predicted"/>
<keyword evidence="1" id="KW-0131">Cell cycle</keyword>
<evidence type="ECO:0000313" key="2">
    <source>
        <dbReference type="Proteomes" id="UP000820977"/>
    </source>
</evidence>
<dbReference type="Pfam" id="PF05164">
    <property type="entry name" value="ZapA"/>
    <property type="match status" value="1"/>
</dbReference>
<keyword evidence="2" id="KW-1185">Reference proteome</keyword>